<dbReference type="PANTHER" id="PTHR31827">
    <property type="entry name" value="EMB|CAB89363.1"/>
    <property type="match status" value="1"/>
</dbReference>
<protein>
    <recommendedName>
        <fullName evidence="1">WRKY19-like zinc finger domain-containing protein</fullName>
    </recommendedName>
</protein>
<reference evidence="2 3" key="1">
    <citation type="submission" date="2024-11" db="EMBL/GenBank/DDBJ databases">
        <title>A near-complete genome assembly of Cinchona calisaya.</title>
        <authorList>
            <person name="Lian D.C."/>
            <person name="Zhao X.W."/>
            <person name="Wei L."/>
        </authorList>
    </citation>
    <scope>NUCLEOTIDE SEQUENCE [LARGE SCALE GENOMIC DNA]</scope>
    <source>
        <tissue evidence="2">Nenye</tissue>
    </source>
</reference>
<feature type="domain" description="WRKY19-like zinc finger" evidence="1">
    <location>
        <begin position="435"/>
        <end position="459"/>
    </location>
</feature>
<dbReference type="Proteomes" id="UP001630127">
    <property type="component" value="Unassembled WGS sequence"/>
</dbReference>
<gene>
    <name evidence="2" type="ORF">ACH5RR_017186</name>
</gene>
<dbReference type="PANTHER" id="PTHR31827:SF40">
    <property type="entry name" value="F22C12.10"/>
    <property type="match status" value="1"/>
</dbReference>
<evidence type="ECO:0000313" key="3">
    <source>
        <dbReference type="Proteomes" id="UP001630127"/>
    </source>
</evidence>
<feature type="domain" description="WRKY19-like zinc finger" evidence="1">
    <location>
        <begin position="236"/>
        <end position="259"/>
    </location>
</feature>
<dbReference type="Pfam" id="PF24906">
    <property type="entry name" value="Zf_WRKY19"/>
    <property type="match status" value="8"/>
</dbReference>
<feature type="domain" description="WRKY19-like zinc finger" evidence="1">
    <location>
        <begin position="310"/>
        <end position="334"/>
    </location>
</feature>
<feature type="domain" description="WRKY19-like zinc finger" evidence="1">
    <location>
        <begin position="335"/>
        <end position="359"/>
    </location>
</feature>
<comment type="caution">
    <text evidence="2">The sequence shown here is derived from an EMBL/GenBank/DDBJ whole genome shotgun (WGS) entry which is preliminary data.</text>
</comment>
<evidence type="ECO:0000259" key="1">
    <source>
        <dbReference type="Pfam" id="PF24906"/>
    </source>
</evidence>
<proteinExistence type="predicted"/>
<dbReference type="AlphaFoldDB" id="A0ABD2ZY54"/>
<feature type="domain" description="WRKY19-like zinc finger" evidence="1">
    <location>
        <begin position="285"/>
        <end position="309"/>
    </location>
</feature>
<feature type="domain" description="WRKY19-like zinc finger" evidence="1">
    <location>
        <begin position="410"/>
        <end position="434"/>
    </location>
</feature>
<feature type="domain" description="WRKY19-like zinc finger" evidence="1">
    <location>
        <begin position="460"/>
        <end position="484"/>
    </location>
</feature>
<evidence type="ECO:0000313" key="2">
    <source>
        <dbReference type="EMBL" id="KAL3524352.1"/>
    </source>
</evidence>
<keyword evidence="3" id="KW-1185">Reference proteome</keyword>
<dbReference type="InterPro" id="IPR056866">
    <property type="entry name" value="Znf_WRKY19"/>
</dbReference>
<feature type="domain" description="WRKY19-like zinc finger" evidence="1">
    <location>
        <begin position="360"/>
        <end position="384"/>
    </location>
</feature>
<accession>A0ABD2ZY54</accession>
<organism evidence="2 3">
    <name type="scientific">Cinchona calisaya</name>
    <dbReference type="NCBI Taxonomy" id="153742"/>
    <lineage>
        <taxon>Eukaryota</taxon>
        <taxon>Viridiplantae</taxon>
        <taxon>Streptophyta</taxon>
        <taxon>Embryophyta</taxon>
        <taxon>Tracheophyta</taxon>
        <taxon>Spermatophyta</taxon>
        <taxon>Magnoliopsida</taxon>
        <taxon>eudicotyledons</taxon>
        <taxon>Gunneridae</taxon>
        <taxon>Pentapetalae</taxon>
        <taxon>asterids</taxon>
        <taxon>lamiids</taxon>
        <taxon>Gentianales</taxon>
        <taxon>Rubiaceae</taxon>
        <taxon>Cinchonoideae</taxon>
        <taxon>Cinchoneae</taxon>
        <taxon>Cinchona</taxon>
    </lineage>
</organism>
<name>A0ABD2ZY54_9GENT</name>
<sequence length="619" mass="64971">MDKAPMHYAANFAKLSRDLNKIVIVRSSDYAEPVLGLGSPGLLNSYFFRGSKRKRGMVDGSPLFLGLGHSSSSCITMSSGKDMEEESSIDLGLSMDLRLGNHRTPDPNQNLYGTAKAYEVRRPEVDLELSLLTGPAESDITTVTQGSSLHQNNLEAPVLVATHQLVDDGSTSSRWKCGPLLPPLQSLGTITVVDPAVNQALLTPNTSQKDAALATSKGSVSASGAAHQPQRHSNVKTCRFEGCIKGARGASGLCIAHGGGRRCQRAGCQKGAEGKTVFCKAHGGGQRCQYLGCTRSAEGRTDFCIGHGGGRRCNHNGCTRAARGKSGLCIRHGGGKRCKMENCTKSAEGISGLCISHGGGRRCQYPACTKGAQGSTMFCKAHGGGKRCTYLGCTRGAEGSTPFCKGHGGGKRCTSEGCTKSVHGGTLFCVSHGGGKRCFMTGCTKSARGRTNFCVRHGGGKRCRYEECTKSAQGSTDFCKAHGGGKRCSWGQVGSEFSGQAAAPCDKFARGKSGLCAAHTARVQEKLIHGGVTSPTLQDPLPSTIEKMEGIFDSTDAGGMLIGLRTPEHKQISCEISLPEGRVHGGSLMAMLRGSTSCETSNNSAGGELEAGKSYHSWV</sequence>
<dbReference type="EMBL" id="JBJUIK010000007">
    <property type="protein sequence ID" value="KAL3524352.1"/>
    <property type="molecule type" value="Genomic_DNA"/>
</dbReference>